<keyword evidence="1" id="KW-0808">Transferase</keyword>
<name>A0A6S6W4X8_9PLEO</name>
<dbReference type="AlphaFoldDB" id="A0A6S6W4X8"/>
<dbReference type="EMBL" id="HG992981">
    <property type="protein sequence ID" value="CAE7179397.1"/>
    <property type="molecule type" value="Genomic_DNA"/>
</dbReference>
<evidence type="ECO:0000313" key="2">
    <source>
        <dbReference type="Proteomes" id="UP000472372"/>
    </source>
</evidence>
<dbReference type="InterPro" id="IPR011009">
    <property type="entry name" value="Kinase-like_dom_sf"/>
</dbReference>
<organism evidence="1 2">
    <name type="scientific">Pyrenophora teres f. teres</name>
    <dbReference type="NCBI Taxonomy" id="97479"/>
    <lineage>
        <taxon>Eukaryota</taxon>
        <taxon>Fungi</taxon>
        <taxon>Dikarya</taxon>
        <taxon>Ascomycota</taxon>
        <taxon>Pezizomycotina</taxon>
        <taxon>Dothideomycetes</taxon>
        <taxon>Pleosporomycetidae</taxon>
        <taxon>Pleosporales</taxon>
        <taxon>Pleosporineae</taxon>
        <taxon>Pleosporaceae</taxon>
        <taxon>Pyrenophora</taxon>
    </lineage>
</organism>
<sequence length="422" mass="47776">MVTETKTYHDLNNVTAYNSNCSAYSKSTGSGSASPRVPHPELSGTDLTLARKLPYHVGFTTIATRHEPNEPFGTGYDTDDPPVLGDCETLSQLDYCLSNPSVGRNLLHQDTKDLKITAIIRTGCNRGAQLVVVNDDMVAKVYDPLFYNPSEDCHFGEDVVATANSDYCHEAAAYHELQKSPAAQEVTPAFYGTWTINVDTLKREGDQLWKYTRQVPVILIEYVRGFTMTDINPQVLNEQLRSSVVKKALESESLIFHAGVNHGDMHPRNIIVVGFRSDLVHDAPKEVIVKVIDFNVAEVYLHPKCANADIKRSIMERMQAWSLKLPSPFMRFYHSLNGFVWEGWCPNDDPESDNQGSSLWLWNQFKCDERYIPVVWDPTHPWKRPKYVELENTSPVSSDSGIEVDMEEPKKREWIEAVEMTD</sequence>
<reference evidence="1" key="1">
    <citation type="submission" date="2021-02" db="EMBL/GenBank/DDBJ databases">
        <authorList>
            <person name="Syme A R."/>
            <person name="Syme A R."/>
            <person name="Moolhuijzen P."/>
        </authorList>
    </citation>
    <scope>NUCLEOTIDE SEQUENCE</scope>
    <source>
        <strain evidence="1">W1-1</strain>
    </source>
</reference>
<keyword evidence="1" id="KW-0418">Kinase</keyword>
<dbReference type="SUPFAM" id="SSF56112">
    <property type="entry name" value="Protein kinase-like (PK-like)"/>
    <property type="match status" value="1"/>
</dbReference>
<proteinExistence type="predicted"/>
<accession>A0A6S6W4X8</accession>
<dbReference type="Proteomes" id="UP000472372">
    <property type="component" value="Chromosome 5"/>
</dbReference>
<evidence type="ECO:0000313" key="1">
    <source>
        <dbReference type="EMBL" id="CAE7179397.1"/>
    </source>
</evidence>
<protein>
    <submittedName>
        <fullName evidence="1">Protein kinase domain protein</fullName>
    </submittedName>
</protein>
<dbReference type="GO" id="GO:0016301">
    <property type="term" value="F:kinase activity"/>
    <property type="evidence" value="ECO:0007669"/>
    <property type="project" value="UniProtKB-KW"/>
</dbReference>
<gene>
    <name evidence="1" type="ORF">PTTW11_06537</name>
</gene>